<evidence type="ECO:0000256" key="12">
    <source>
        <dbReference type="SAM" id="Phobius"/>
    </source>
</evidence>
<keyword evidence="10" id="KW-0325">Glycoprotein</keyword>
<dbReference type="RefSeq" id="XP_022080611.1">
    <property type="nucleotide sequence ID" value="XM_022224919.1"/>
</dbReference>
<organism evidence="13 14">
    <name type="scientific">Acanthaster planci</name>
    <name type="common">Crown-of-thorns starfish</name>
    <dbReference type="NCBI Taxonomy" id="133434"/>
    <lineage>
        <taxon>Eukaryota</taxon>
        <taxon>Metazoa</taxon>
        <taxon>Echinodermata</taxon>
        <taxon>Eleutherozoa</taxon>
        <taxon>Asterozoa</taxon>
        <taxon>Asteroidea</taxon>
        <taxon>Valvatacea</taxon>
        <taxon>Valvatida</taxon>
        <taxon>Acanthasteridae</taxon>
        <taxon>Acanthaster</taxon>
    </lineage>
</organism>
<evidence type="ECO:0000256" key="3">
    <source>
        <dbReference type="ARBA" id="ARBA00022676"/>
    </source>
</evidence>
<evidence type="ECO:0000256" key="7">
    <source>
        <dbReference type="ARBA" id="ARBA00022989"/>
    </source>
</evidence>
<evidence type="ECO:0000256" key="10">
    <source>
        <dbReference type="ARBA" id="ARBA00023180"/>
    </source>
</evidence>
<dbReference type="PANTHER" id="PTHR11214">
    <property type="entry name" value="BETA-1,3-N-ACETYLGLUCOSAMINYLTRANSFERASE"/>
    <property type="match status" value="1"/>
</dbReference>
<keyword evidence="8" id="KW-0333">Golgi apparatus</keyword>
<dbReference type="Proteomes" id="UP000694845">
    <property type="component" value="Unplaced"/>
</dbReference>
<dbReference type="OrthoDB" id="5957813at2759"/>
<accession>A0A8B7XKD2</accession>
<proteinExistence type="inferred from homology"/>
<dbReference type="Gene3D" id="3.90.550.50">
    <property type="match status" value="2"/>
</dbReference>
<evidence type="ECO:0000256" key="11">
    <source>
        <dbReference type="SAM" id="MobiDB-lite"/>
    </source>
</evidence>
<reference evidence="14" key="1">
    <citation type="submission" date="2025-08" db="UniProtKB">
        <authorList>
            <consortium name="RefSeq"/>
        </authorList>
    </citation>
    <scope>IDENTIFICATION</scope>
</reference>
<keyword evidence="7 12" id="KW-1133">Transmembrane helix</keyword>
<keyword evidence="4" id="KW-0808">Transferase</keyword>
<dbReference type="GO" id="GO:0016758">
    <property type="term" value="F:hexosyltransferase activity"/>
    <property type="evidence" value="ECO:0007669"/>
    <property type="project" value="InterPro"/>
</dbReference>
<evidence type="ECO:0000256" key="2">
    <source>
        <dbReference type="ARBA" id="ARBA00008661"/>
    </source>
</evidence>
<dbReference type="Pfam" id="PF01762">
    <property type="entry name" value="Galactosyl_T"/>
    <property type="match status" value="2"/>
</dbReference>
<feature type="transmembrane region" description="Helical" evidence="12">
    <location>
        <begin position="12"/>
        <end position="31"/>
    </location>
</feature>
<evidence type="ECO:0000313" key="13">
    <source>
        <dbReference type="Proteomes" id="UP000694845"/>
    </source>
</evidence>
<dbReference type="InterPro" id="IPR002659">
    <property type="entry name" value="Glyco_trans_31"/>
</dbReference>
<dbReference type="GO" id="GO:0000139">
    <property type="term" value="C:Golgi membrane"/>
    <property type="evidence" value="ECO:0007669"/>
    <property type="project" value="UniProtKB-SubCell"/>
</dbReference>
<keyword evidence="5 12" id="KW-0812">Transmembrane</keyword>
<evidence type="ECO:0000256" key="6">
    <source>
        <dbReference type="ARBA" id="ARBA00022968"/>
    </source>
</evidence>
<comment type="subcellular location">
    <subcellularLocation>
        <location evidence="1">Golgi apparatus membrane</location>
        <topology evidence="1">Single-pass type II membrane protein</topology>
    </subcellularLocation>
</comment>
<feature type="region of interest" description="Disordered" evidence="11">
    <location>
        <begin position="60"/>
        <end position="108"/>
    </location>
</feature>
<sequence>MAPSCTKLEVVLLLTVCIYGAKVFLVFMYMGDAVPTGNALNGQVYKPDATRSRLNLNLERLRRHENTKNEQEKSLIAEKSKQKESEQQYGGLKSKMDGDGGKSVPNTAEVKLGPVKQTHNSNNEVVPVKPPSSKHKKGVNSAFFEEVLMSKFDHSNEKCRDVFMVALIHSKPQDQDYRMAIRETWADTAMAHQFGVLTMFVLGSPNDDSLKSSVFQENERHDDILMGNFREDFKNSTLKMLMGLNWVILSCPSAKFVFAGDDHMFVIYGRLIKQLRVLNSKESIQMWRGRISPGSRPVRDRKSRYYVSERQYPGKRYPDFCTLEAGYVFSMDVAKKILSFSWDEPILPLPDVYTGVLAKKAGILITDDKSFTFSNLAKDVCELTKVTTTRGLQSVDHLTAIWRNVTNPEFRRNCPNPDLSLVLGSHTNNLPYVEQTLKLRLDHPDACYDSDGNEDNIFLLVLISSLPRHFALRRAIRETWGGEREILGQNLRLLFLMGHTQTDIDLIQKQVKQEDDEFGDIIQADFTESFHNLTLKVVLGLKWVTQNCRHASYMYKGDDDMFVNFKNIISYLRENRIKGSAMTRFFLGSVLYRSVRVTRTSSKYYVPDRLYSGRYFPPYCSGGGYVISTDVIPEMYQQSLETAFIPIDDAYQGILASKIGMTPTAHKGFKNWGAKTDGCSLRDIMVVHGFKDPDALHTVWKNYTTPVEDCTNDAS</sequence>
<dbReference type="OMA" id="KWVTQNC"/>
<evidence type="ECO:0000256" key="9">
    <source>
        <dbReference type="ARBA" id="ARBA00023136"/>
    </source>
</evidence>
<keyword evidence="6" id="KW-0735">Signal-anchor</keyword>
<comment type="similarity">
    <text evidence="2">Belongs to the glycosyltransferase 31 family.</text>
</comment>
<dbReference type="KEGG" id="aplc:110973807"/>
<evidence type="ECO:0000313" key="14">
    <source>
        <dbReference type="RefSeq" id="XP_022080611.1"/>
    </source>
</evidence>
<dbReference type="PANTHER" id="PTHR11214:SF365">
    <property type="entry name" value="HEXOSYLTRANSFERASE"/>
    <property type="match status" value="1"/>
</dbReference>
<evidence type="ECO:0000256" key="4">
    <source>
        <dbReference type="ARBA" id="ARBA00022679"/>
    </source>
</evidence>
<keyword evidence="3" id="KW-0328">Glycosyltransferase</keyword>
<keyword evidence="13" id="KW-1185">Reference proteome</keyword>
<evidence type="ECO:0000256" key="8">
    <source>
        <dbReference type="ARBA" id="ARBA00023034"/>
    </source>
</evidence>
<dbReference type="AlphaFoldDB" id="A0A8B7XKD2"/>
<protein>
    <submittedName>
        <fullName evidence="14">Uncharacterized protein LOC110973807</fullName>
    </submittedName>
</protein>
<keyword evidence="9 12" id="KW-0472">Membrane</keyword>
<dbReference type="GeneID" id="110973807"/>
<dbReference type="GO" id="GO:0006493">
    <property type="term" value="P:protein O-linked glycosylation"/>
    <property type="evidence" value="ECO:0007669"/>
    <property type="project" value="TreeGrafter"/>
</dbReference>
<evidence type="ECO:0000256" key="5">
    <source>
        <dbReference type="ARBA" id="ARBA00022692"/>
    </source>
</evidence>
<dbReference type="FunFam" id="3.90.550.50:FF:000001">
    <property type="entry name" value="Hexosyltransferase"/>
    <property type="match status" value="2"/>
</dbReference>
<feature type="compositionally biased region" description="Basic and acidic residues" evidence="11">
    <location>
        <begin position="60"/>
        <end position="86"/>
    </location>
</feature>
<gene>
    <name evidence="14" type="primary">LOC110973807</name>
</gene>
<name>A0A8B7XKD2_ACAPL</name>
<evidence type="ECO:0000256" key="1">
    <source>
        <dbReference type="ARBA" id="ARBA00004323"/>
    </source>
</evidence>